<evidence type="ECO:0000256" key="5">
    <source>
        <dbReference type="ARBA" id="ARBA00023136"/>
    </source>
</evidence>
<keyword evidence="5 6" id="KW-0472">Membrane</keyword>
<dbReference type="OrthoDB" id="9793828at2"/>
<evidence type="ECO:0000313" key="8">
    <source>
        <dbReference type="Proteomes" id="UP000216797"/>
    </source>
</evidence>
<feature type="transmembrane region" description="Helical" evidence="6">
    <location>
        <begin position="165"/>
        <end position="183"/>
    </location>
</feature>
<evidence type="ECO:0000256" key="4">
    <source>
        <dbReference type="ARBA" id="ARBA00022989"/>
    </source>
</evidence>
<reference evidence="7 8" key="1">
    <citation type="submission" date="2015-08" db="EMBL/GenBank/DDBJ databases">
        <title>Enterococcus genome sequence.</title>
        <authorList>
            <person name="Acedo J.Z."/>
            <person name="Vederas J.C."/>
        </authorList>
    </citation>
    <scope>NUCLEOTIDE SEQUENCE [LARGE SCALE GENOMIC DNA]</scope>
    <source>
        <strain evidence="7 8">49</strain>
    </source>
</reference>
<proteinExistence type="inferred from homology"/>
<keyword evidence="4 6" id="KW-1133">Transmembrane helix</keyword>
<gene>
    <name evidence="7" type="ORF">AKL21_01105</name>
</gene>
<dbReference type="CDD" id="cd10432">
    <property type="entry name" value="BI-1-like_bacterial"/>
    <property type="match status" value="1"/>
</dbReference>
<dbReference type="EMBL" id="LHUG01000001">
    <property type="protein sequence ID" value="PAB02146.1"/>
    <property type="molecule type" value="Genomic_DNA"/>
</dbReference>
<evidence type="ECO:0000256" key="6">
    <source>
        <dbReference type="RuleBase" id="RU004379"/>
    </source>
</evidence>
<feature type="transmembrane region" description="Helical" evidence="6">
    <location>
        <begin position="21"/>
        <end position="44"/>
    </location>
</feature>
<dbReference type="InterPro" id="IPR006214">
    <property type="entry name" value="Bax_inhibitor_1-related"/>
</dbReference>
<dbReference type="RefSeq" id="WP_071863857.1">
    <property type="nucleotide sequence ID" value="NZ_JBHLVQ010000010.1"/>
</dbReference>
<dbReference type="Pfam" id="PF01027">
    <property type="entry name" value="Bax1-I"/>
    <property type="match status" value="1"/>
</dbReference>
<feature type="transmembrane region" description="Helical" evidence="6">
    <location>
        <begin position="137"/>
        <end position="159"/>
    </location>
</feature>
<dbReference type="AlphaFoldDB" id="A0A267HUZ2"/>
<dbReference type="Proteomes" id="UP000216797">
    <property type="component" value="Unassembled WGS sequence"/>
</dbReference>
<dbReference type="PANTHER" id="PTHR23291:SF50">
    <property type="entry name" value="PROTEIN LIFEGUARD 4"/>
    <property type="match status" value="1"/>
</dbReference>
<name>A0A267HUZ2_9ENTE</name>
<evidence type="ECO:0008006" key="9">
    <source>
        <dbReference type="Google" id="ProtNLM"/>
    </source>
</evidence>
<accession>A0A267HUZ2</accession>
<sequence length="229" mass="25169">MNNYQTPVVEKDTLNRFYAKVYAFFAVGLGISGLVSYLCATAFLPQTISFINGFPLGFLGLWIVQLILVFVLAAKARKNPAMTIAGFLVYSLLNGLTLTATLLYYDISTIYVAFGAATATFAATALFGVFTKKDLSIVGRIGFIALIGIIITMLLNGLILHSGPMEYLLSIVTVFVFAGLTAYDHQMIKKYYEQSRGTENTGIAVFVALQLYLDFINLLLAFLRIFGRD</sequence>
<feature type="transmembrane region" description="Helical" evidence="6">
    <location>
        <begin position="84"/>
        <end position="104"/>
    </location>
</feature>
<evidence type="ECO:0000256" key="3">
    <source>
        <dbReference type="ARBA" id="ARBA00022692"/>
    </source>
</evidence>
<evidence type="ECO:0000313" key="7">
    <source>
        <dbReference type="EMBL" id="PAB02146.1"/>
    </source>
</evidence>
<keyword evidence="8" id="KW-1185">Reference proteome</keyword>
<evidence type="ECO:0000256" key="1">
    <source>
        <dbReference type="ARBA" id="ARBA00004141"/>
    </source>
</evidence>
<comment type="caution">
    <text evidence="7">The sequence shown here is derived from an EMBL/GenBank/DDBJ whole genome shotgun (WGS) entry which is preliminary data.</text>
</comment>
<dbReference type="GO" id="GO:0005886">
    <property type="term" value="C:plasma membrane"/>
    <property type="evidence" value="ECO:0007669"/>
    <property type="project" value="TreeGrafter"/>
</dbReference>
<comment type="subcellular location">
    <subcellularLocation>
        <location evidence="1">Membrane</location>
        <topology evidence="1">Multi-pass membrane protein</topology>
    </subcellularLocation>
</comment>
<dbReference type="PANTHER" id="PTHR23291">
    <property type="entry name" value="BAX INHIBITOR-RELATED"/>
    <property type="match status" value="1"/>
</dbReference>
<comment type="similarity">
    <text evidence="2 6">Belongs to the BI1 family.</text>
</comment>
<evidence type="ECO:0000256" key="2">
    <source>
        <dbReference type="ARBA" id="ARBA00010350"/>
    </source>
</evidence>
<feature type="transmembrane region" description="Helical" evidence="6">
    <location>
        <begin position="110"/>
        <end position="130"/>
    </location>
</feature>
<feature type="transmembrane region" description="Helical" evidence="6">
    <location>
        <begin position="50"/>
        <end position="72"/>
    </location>
</feature>
<organism evidence="7 8">
    <name type="scientific">Enterococcus canintestini</name>
    <dbReference type="NCBI Taxonomy" id="317010"/>
    <lineage>
        <taxon>Bacteria</taxon>
        <taxon>Bacillati</taxon>
        <taxon>Bacillota</taxon>
        <taxon>Bacilli</taxon>
        <taxon>Lactobacillales</taxon>
        <taxon>Enterococcaceae</taxon>
        <taxon>Enterococcus</taxon>
    </lineage>
</organism>
<keyword evidence="3 6" id="KW-0812">Transmembrane</keyword>
<protein>
    <recommendedName>
        <fullName evidence="9">Integral membrane protein</fullName>
    </recommendedName>
</protein>
<feature type="transmembrane region" description="Helical" evidence="6">
    <location>
        <begin position="203"/>
        <end position="226"/>
    </location>
</feature>